<reference evidence="5 6" key="1">
    <citation type="submission" date="2020-08" db="EMBL/GenBank/DDBJ databases">
        <title>Genomic Encyclopedia of Type Strains, Phase IV (KMG-IV): sequencing the most valuable type-strain genomes for metagenomic binning, comparative biology and taxonomic classification.</title>
        <authorList>
            <person name="Goeker M."/>
        </authorList>
    </citation>
    <scope>NUCLEOTIDE SEQUENCE [LARGE SCALE GENOMIC DNA]</scope>
    <source>
        <strain evidence="5 6">DSM 40141</strain>
    </source>
</reference>
<feature type="domain" description="N-acetyltransferase" evidence="4">
    <location>
        <begin position="6"/>
        <end position="170"/>
    </location>
</feature>
<name>A0A7X0HFT4_9ACTN</name>
<organism evidence="5 6">
    <name type="scientific">Streptomyces candidus</name>
    <dbReference type="NCBI Taxonomy" id="67283"/>
    <lineage>
        <taxon>Bacteria</taxon>
        <taxon>Bacillati</taxon>
        <taxon>Actinomycetota</taxon>
        <taxon>Actinomycetes</taxon>
        <taxon>Kitasatosporales</taxon>
        <taxon>Streptomycetaceae</taxon>
        <taxon>Streptomyces</taxon>
    </lineage>
</organism>
<evidence type="ECO:0000313" key="6">
    <source>
        <dbReference type="Proteomes" id="UP000540423"/>
    </source>
</evidence>
<dbReference type="EC" id="2.3.1.267" evidence="5"/>
<dbReference type="Gene3D" id="3.40.630.30">
    <property type="match status" value="1"/>
</dbReference>
<dbReference type="PANTHER" id="PTHR43792">
    <property type="entry name" value="GNAT FAMILY, PUTATIVE (AFU_ORTHOLOGUE AFUA_3G00765)-RELATED-RELATED"/>
    <property type="match status" value="1"/>
</dbReference>
<dbReference type="InterPro" id="IPR016181">
    <property type="entry name" value="Acyl_CoA_acyltransferase"/>
</dbReference>
<evidence type="ECO:0000313" key="5">
    <source>
        <dbReference type="EMBL" id="MBB6436862.1"/>
    </source>
</evidence>
<comment type="similarity">
    <text evidence="3">Belongs to the acetyltransferase family. RimJ subfamily.</text>
</comment>
<dbReference type="PROSITE" id="PS51186">
    <property type="entry name" value="GNAT"/>
    <property type="match status" value="1"/>
</dbReference>
<dbReference type="RefSeq" id="WP_185031722.1">
    <property type="nucleotide sequence ID" value="NZ_BNBN01000001.1"/>
</dbReference>
<keyword evidence="1 5" id="KW-0808">Transferase</keyword>
<dbReference type="GO" id="GO:0008999">
    <property type="term" value="F:protein-N-terminal-alanine acetyltransferase activity"/>
    <property type="evidence" value="ECO:0007669"/>
    <property type="project" value="UniProtKB-EC"/>
</dbReference>
<sequence length="187" mass="20435">MIPAGIEMRTPTAADVPALAAAFRRNRDHLRPWEPRRPESFFTEEGQARRLGSLLADRDAGRAVPWVLVDAERGLLVGAFTLTNVVLGPFRSANLGYWVDGSCTGRGLATAAVRRVCDAAREETGLHRIEAATLLTNAASQRVLEKSGFEEIGVAGRYLHIDGEWRDHRVFQRVLFEGEGLVGGAGE</sequence>
<proteinExistence type="inferred from homology"/>
<dbReference type="GO" id="GO:0005737">
    <property type="term" value="C:cytoplasm"/>
    <property type="evidence" value="ECO:0007669"/>
    <property type="project" value="TreeGrafter"/>
</dbReference>
<dbReference type="AlphaFoldDB" id="A0A7X0HFT4"/>
<dbReference type="InterPro" id="IPR051531">
    <property type="entry name" value="N-acetyltransferase"/>
</dbReference>
<dbReference type="SUPFAM" id="SSF55729">
    <property type="entry name" value="Acyl-CoA N-acyltransferases (Nat)"/>
    <property type="match status" value="1"/>
</dbReference>
<protein>
    <submittedName>
        <fullName evidence="5">Ribosomal-protein-alanine N-acetyltransferase</fullName>
        <ecNumber evidence="5">2.3.1.267</ecNumber>
    </submittedName>
</protein>
<dbReference type="Proteomes" id="UP000540423">
    <property type="component" value="Unassembled WGS sequence"/>
</dbReference>
<accession>A0A7X0HFT4</accession>
<dbReference type="Pfam" id="PF13302">
    <property type="entry name" value="Acetyltransf_3"/>
    <property type="match status" value="1"/>
</dbReference>
<keyword evidence="6" id="KW-1185">Reference proteome</keyword>
<dbReference type="EMBL" id="JACHEM010000008">
    <property type="protein sequence ID" value="MBB6436862.1"/>
    <property type="molecule type" value="Genomic_DNA"/>
</dbReference>
<evidence type="ECO:0000256" key="2">
    <source>
        <dbReference type="ARBA" id="ARBA00023315"/>
    </source>
</evidence>
<dbReference type="PANTHER" id="PTHR43792:SF8">
    <property type="entry name" value="[RIBOSOMAL PROTEIN US5]-ALANINE N-ACETYLTRANSFERASE"/>
    <property type="match status" value="1"/>
</dbReference>
<evidence type="ECO:0000259" key="4">
    <source>
        <dbReference type="PROSITE" id="PS51186"/>
    </source>
</evidence>
<keyword evidence="2 5" id="KW-0012">Acyltransferase</keyword>
<evidence type="ECO:0000256" key="3">
    <source>
        <dbReference type="ARBA" id="ARBA00038502"/>
    </source>
</evidence>
<evidence type="ECO:0000256" key="1">
    <source>
        <dbReference type="ARBA" id="ARBA00022679"/>
    </source>
</evidence>
<comment type="caution">
    <text evidence="5">The sequence shown here is derived from an EMBL/GenBank/DDBJ whole genome shotgun (WGS) entry which is preliminary data.</text>
</comment>
<dbReference type="InterPro" id="IPR000182">
    <property type="entry name" value="GNAT_dom"/>
</dbReference>
<gene>
    <name evidence="5" type="ORF">HNQ79_003337</name>
</gene>